<feature type="compositionally biased region" description="Polar residues" evidence="2">
    <location>
        <begin position="95"/>
        <end position="113"/>
    </location>
</feature>
<feature type="compositionally biased region" description="Basic and acidic residues" evidence="2">
    <location>
        <begin position="82"/>
        <end position="94"/>
    </location>
</feature>
<evidence type="ECO:0000313" key="4">
    <source>
        <dbReference type="Proteomes" id="UP001187415"/>
    </source>
</evidence>
<evidence type="ECO:0000256" key="1">
    <source>
        <dbReference type="SAM" id="Coils"/>
    </source>
</evidence>
<feature type="region of interest" description="Disordered" evidence="2">
    <location>
        <begin position="205"/>
        <end position="263"/>
    </location>
</feature>
<feature type="compositionally biased region" description="Polar residues" evidence="2">
    <location>
        <begin position="235"/>
        <end position="245"/>
    </location>
</feature>
<organism evidence="3 4">
    <name type="scientific">Channa striata</name>
    <name type="common">Snakehead murrel</name>
    <name type="synonym">Ophicephalus striatus</name>
    <dbReference type="NCBI Taxonomy" id="64152"/>
    <lineage>
        <taxon>Eukaryota</taxon>
        <taxon>Metazoa</taxon>
        <taxon>Chordata</taxon>
        <taxon>Craniata</taxon>
        <taxon>Vertebrata</taxon>
        <taxon>Euteleostomi</taxon>
        <taxon>Actinopterygii</taxon>
        <taxon>Neopterygii</taxon>
        <taxon>Teleostei</taxon>
        <taxon>Neoteleostei</taxon>
        <taxon>Acanthomorphata</taxon>
        <taxon>Anabantaria</taxon>
        <taxon>Anabantiformes</taxon>
        <taxon>Channoidei</taxon>
        <taxon>Channidae</taxon>
        <taxon>Channa</taxon>
    </lineage>
</organism>
<keyword evidence="4" id="KW-1185">Reference proteome</keyword>
<proteinExistence type="predicted"/>
<gene>
    <name evidence="3" type="ORF">Q5P01_020640</name>
</gene>
<sequence>MDEDERQRKLEAGRAKKPVNMPRNQTLASFRQKRAKSNSAGAAKKTQKRKGQNVTQNDSSTQDHHVEPARPAADATELNSDTNHEERQITEKSEVQQNQQQNDLPSILEQSPSPVEELREEELLALTGKEQLKLLQQAVEKRNEIIAKLSSNLQEALASRDQVQLEAQSLAGQIQALQRQLQQTSIDFLRIKSQTGTEILKTLREKNQLGHYPQDGECSQMDAPSEGSGSRGPDSYSSFEGSGSDTEADSVLHKLRIELKEGT</sequence>
<name>A0AA88LY31_CHASR</name>
<feature type="region of interest" description="Disordered" evidence="2">
    <location>
        <begin position="1"/>
        <end position="119"/>
    </location>
</feature>
<protein>
    <submittedName>
        <fullName evidence="3">Uncharacterized protein</fullName>
    </submittedName>
</protein>
<keyword evidence="1" id="KW-0175">Coiled coil</keyword>
<evidence type="ECO:0000313" key="3">
    <source>
        <dbReference type="EMBL" id="KAK2826426.1"/>
    </source>
</evidence>
<feature type="compositionally biased region" description="Basic and acidic residues" evidence="2">
    <location>
        <begin position="1"/>
        <end position="14"/>
    </location>
</feature>
<evidence type="ECO:0000256" key="2">
    <source>
        <dbReference type="SAM" id="MobiDB-lite"/>
    </source>
</evidence>
<dbReference type="Proteomes" id="UP001187415">
    <property type="component" value="Unassembled WGS sequence"/>
</dbReference>
<dbReference type="EMBL" id="JAUPFM010000016">
    <property type="protein sequence ID" value="KAK2826426.1"/>
    <property type="molecule type" value="Genomic_DNA"/>
</dbReference>
<comment type="caution">
    <text evidence="3">The sequence shown here is derived from an EMBL/GenBank/DDBJ whole genome shotgun (WGS) entry which is preliminary data.</text>
</comment>
<accession>A0AA88LY31</accession>
<dbReference type="AlphaFoldDB" id="A0AA88LY31"/>
<reference evidence="3" key="1">
    <citation type="submission" date="2023-07" db="EMBL/GenBank/DDBJ databases">
        <title>Chromosome-level Genome Assembly of Striped Snakehead (Channa striata).</title>
        <authorList>
            <person name="Liu H."/>
        </authorList>
    </citation>
    <scope>NUCLEOTIDE SEQUENCE</scope>
    <source>
        <strain evidence="3">Gz</strain>
        <tissue evidence="3">Muscle</tissue>
    </source>
</reference>
<feature type="coiled-coil region" evidence="1">
    <location>
        <begin position="146"/>
        <end position="187"/>
    </location>
</feature>
<feature type="compositionally biased region" description="Basic and acidic residues" evidence="2">
    <location>
        <begin position="250"/>
        <end position="263"/>
    </location>
</feature>